<dbReference type="Pfam" id="PF01416">
    <property type="entry name" value="PseudoU_synth_1"/>
    <property type="match status" value="1"/>
</dbReference>
<evidence type="ECO:0000256" key="7">
    <source>
        <dbReference type="ARBA" id="ARBA00023242"/>
    </source>
</evidence>
<dbReference type="EMBL" id="JAIFRP010000002">
    <property type="protein sequence ID" value="KAK2588708.1"/>
    <property type="molecule type" value="Genomic_DNA"/>
</dbReference>
<comment type="catalytic activity">
    <reaction evidence="8">
        <text>a uridine in tRNA = a pseudouridine in tRNA</text>
        <dbReference type="Rhea" id="RHEA:54572"/>
        <dbReference type="Rhea" id="RHEA-COMP:13339"/>
        <dbReference type="Rhea" id="RHEA-COMP:13934"/>
        <dbReference type="ChEBI" id="CHEBI:65314"/>
        <dbReference type="ChEBI" id="CHEBI:65315"/>
    </reaction>
</comment>
<keyword evidence="7" id="KW-0539">Nucleus</keyword>
<dbReference type="Proteomes" id="UP001258017">
    <property type="component" value="Unassembled WGS sequence"/>
</dbReference>
<evidence type="ECO:0000256" key="11">
    <source>
        <dbReference type="ARBA" id="ARBA00064589"/>
    </source>
</evidence>
<keyword evidence="6" id="KW-0413">Isomerase</keyword>
<evidence type="ECO:0000256" key="4">
    <source>
        <dbReference type="ARBA" id="ARBA00022664"/>
    </source>
</evidence>
<comment type="function">
    <text evidence="10">Pseudouridylate synthase that catalyzes pseudouridylation of tRNAs and mRNAs. Acts on positions 27/28 in the anticodon stem and also positions 34 and 36 in the anticodon of an intron containing tRNA. Also catalyzes pseudouridylation of mRNAs: mediates pseudouridylation of mRNAs with the consensus sequence 5'-UGUAG-3'. Acts as a regulator of pre-mRNA splicing by mediating pseudouridylation of pre-mRNAs at locations associated with alternatively spliced regions. Pseudouridylation of pre-mRNAs near splice sites directly regulates mRNA splicing and mRNA 3'-end processing. Involved in regulation of nuclear receptor activity through pseudouridylation of SRA1 mRNA.</text>
</comment>
<sequence>MLRSIGYRMFRNFNVLQQINCELGEINCRNMSVQIEADLNVDSPQKKRLKVDEDENTAAKIQKVEVQRIKKKTYALMLGYLGRDYYGMQKNPGMKTIEEELLNALLKTNLITMENYENLRSFNFQRAARTDKGVSAVRQVVSLKLPEHVCKKSINEFLPNEIRVFDIKRVTKGFNSKTQCDSRTYRYIIPTFAFAEEDKDSLPHWEECDVEKRMEQLSIIDGKPYTDFRLNPETLEKINLFLQLFQGTHNFHNFTSKVKPLDPRAKRYIIKFHCTKTFVSKNIEFAVLEVKGQSFMLHQIRKMVSMVVAYARNFITEDALHETFKDRKMDIPIAPSLGLSLNFVHYDYYNQRYGTDGIHESLDWKECEEEIEKFQTEYIVKHVVDTEVTEKTTLNWVASLPMHSFSVKDELVAL</sequence>
<evidence type="ECO:0000256" key="5">
    <source>
        <dbReference type="ARBA" id="ARBA00022694"/>
    </source>
</evidence>
<dbReference type="GO" id="GO:0005634">
    <property type="term" value="C:nucleus"/>
    <property type="evidence" value="ECO:0007669"/>
    <property type="project" value="UniProtKB-SubCell"/>
</dbReference>
<dbReference type="InterPro" id="IPR020094">
    <property type="entry name" value="TruA/RsuA/RluB/E/F_N"/>
</dbReference>
<dbReference type="GO" id="GO:1990481">
    <property type="term" value="P:mRNA pseudouridine synthesis"/>
    <property type="evidence" value="ECO:0007669"/>
    <property type="project" value="TreeGrafter"/>
</dbReference>
<organism evidence="21 22">
    <name type="scientific">Odynerus spinipes</name>
    <dbReference type="NCBI Taxonomy" id="1348599"/>
    <lineage>
        <taxon>Eukaryota</taxon>
        <taxon>Metazoa</taxon>
        <taxon>Ecdysozoa</taxon>
        <taxon>Arthropoda</taxon>
        <taxon>Hexapoda</taxon>
        <taxon>Insecta</taxon>
        <taxon>Pterygota</taxon>
        <taxon>Neoptera</taxon>
        <taxon>Endopterygota</taxon>
        <taxon>Hymenoptera</taxon>
        <taxon>Apocrita</taxon>
        <taxon>Aculeata</taxon>
        <taxon>Vespoidea</taxon>
        <taxon>Vespidae</taxon>
        <taxon>Eumeninae</taxon>
        <taxon>Odynerus</taxon>
    </lineage>
</organism>
<evidence type="ECO:0000256" key="12">
    <source>
        <dbReference type="ARBA" id="ARBA00066509"/>
    </source>
</evidence>
<dbReference type="GO" id="GO:0031119">
    <property type="term" value="P:tRNA pseudouridine synthesis"/>
    <property type="evidence" value="ECO:0007669"/>
    <property type="project" value="InterPro"/>
</dbReference>
<comment type="similarity">
    <text evidence="3">Belongs to the tRNA pseudouridine synthase TruA family.</text>
</comment>
<feature type="active site" description="Nucleophile" evidence="18">
    <location>
        <position position="131"/>
    </location>
</feature>
<comment type="catalytic activity">
    <reaction evidence="1">
        <text>a uridine in mRNA = a pseudouridine in mRNA</text>
        <dbReference type="Rhea" id="RHEA:56644"/>
        <dbReference type="Rhea" id="RHEA-COMP:14658"/>
        <dbReference type="Rhea" id="RHEA-COMP:14659"/>
        <dbReference type="ChEBI" id="CHEBI:65314"/>
        <dbReference type="ChEBI" id="CHEBI:65315"/>
    </reaction>
</comment>
<comment type="subunit">
    <text evidence="11">Monomer. Forms a complex with RARG and the SRA1 RNA in the nucleus.</text>
</comment>
<evidence type="ECO:0000256" key="8">
    <source>
        <dbReference type="ARBA" id="ARBA00036943"/>
    </source>
</evidence>
<dbReference type="HAMAP" id="MF_00171">
    <property type="entry name" value="TruA"/>
    <property type="match status" value="1"/>
</dbReference>
<dbReference type="InterPro" id="IPR020097">
    <property type="entry name" value="PsdUridine_synth_TruA_a/b_dom"/>
</dbReference>
<dbReference type="NCBIfam" id="TIGR00071">
    <property type="entry name" value="hisT_truA"/>
    <property type="match status" value="1"/>
</dbReference>
<evidence type="ECO:0000256" key="14">
    <source>
        <dbReference type="ARBA" id="ARBA00075153"/>
    </source>
</evidence>
<dbReference type="GO" id="GO:0160147">
    <property type="term" value="F:tRNA pseudouridine(38-40) synthase activity"/>
    <property type="evidence" value="ECO:0007669"/>
    <property type="project" value="UniProtKB-EC"/>
</dbReference>
<dbReference type="Gene3D" id="3.30.70.580">
    <property type="entry name" value="Pseudouridine synthase I, catalytic domain, N-terminal subdomain"/>
    <property type="match status" value="1"/>
</dbReference>
<dbReference type="AlphaFoldDB" id="A0AAD9VVP0"/>
<evidence type="ECO:0000256" key="1">
    <source>
        <dbReference type="ARBA" id="ARBA00001166"/>
    </source>
</evidence>
<reference evidence="21" key="2">
    <citation type="journal article" date="2023" name="Commun. Biol.">
        <title>Intrasexual cuticular hydrocarbon dimorphism in a wasp sheds light on hydrocarbon biosynthesis genes in Hymenoptera.</title>
        <authorList>
            <person name="Moris V.C."/>
            <person name="Podsiadlowski L."/>
            <person name="Martin S."/>
            <person name="Oeyen J.P."/>
            <person name="Donath A."/>
            <person name="Petersen M."/>
            <person name="Wilbrandt J."/>
            <person name="Misof B."/>
            <person name="Liedtke D."/>
            <person name="Thamm M."/>
            <person name="Scheiner R."/>
            <person name="Schmitt T."/>
            <person name="Niehuis O."/>
        </authorList>
    </citation>
    <scope>NUCLEOTIDE SEQUENCE</scope>
    <source>
        <strain evidence="21">GBR_01_08_01A</strain>
    </source>
</reference>
<comment type="caution">
    <text evidence="21">The sequence shown here is derived from an EMBL/GenBank/DDBJ whole genome shotgun (WGS) entry which is preliminary data.</text>
</comment>
<proteinExistence type="inferred from homology"/>
<evidence type="ECO:0000256" key="2">
    <source>
        <dbReference type="ARBA" id="ARBA00004123"/>
    </source>
</evidence>
<evidence type="ECO:0000256" key="17">
    <source>
        <dbReference type="ARBA" id="ARBA00081344"/>
    </source>
</evidence>
<evidence type="ECO:0000259" key="20">
    <source>
        <dbReference type="Pfam" id="PF01416"/>
    </source>
</evidence>
<evidence type="ECO:0000256" key="9">
    <source>
        <dbReference type="ARBA" id="ARBA00052184"/>
    </source>
</evidence>
<evidence type="ECO:0000313" key="21">
    <source>
        <dbReference type="EMBL" id="KAK2588708.1"/>
    </source>
</evidence>
<comment type="catalytic activity">
    <reaction evidence="9">
        <text>uridine(38/39/40) in tRNA = pseudouridine(38/39/40) in tRNA</text>
        <dbReference type="Rhea" id="RHEA:22376"/>
        <dbReference type="Rhea" id="RHEA-COMP:10085"/>
        <dbReference type="Rhea" id="RHEA-COMP:10087"/>
        <dbReference type="ChEBI" id="CHEBI:65314"/>
        <dbReference type="ChEBI" id="CHEBI:65315"/>
        <dbReference type="EC" id="5.4.99.12"/>
    </reaction>
</comment>
<dbReference type="InterPro" id="IPR020095">
    <property type="entry name" value="PsdUridine_synth_TruA_C"/>
</dbReference>
<dbReference type="CDD" id="cd02568">
    <property type="entry name" value="PseudoU_synth_PUS1_PUS2"/>
    <property type="match status" value="1"/>
</dbReference>
<dbReference type="GO" id="GO:0006397">
    <property type="term" value="P:mRNA processing"/>
    <property type="evidence" value="ECO:0007669"/>
    <property type="project" value="UniProtKB-KW"/>
</dbReference>
<evidence type="ECO:0000256" key="16">
    <source>
        <dbReference type="ARBA" id="ARBA00080849"/>
    </source>
</evidence>
<keyword evidence="4" id="KW-0507">mRNA processing</keyword>
<dbReference type="InterPro" id="IPR041708">
    <property type="entry name" value="PUS1/PUS2-like"/>
</dbReference>
<evidence type="ECO:0000256" key="10">
    <source>
        <dbReference type="ARBA" id="ARBA00053709"/>
    </source>
</evidence>
<feature type="domain" description="Pseudouridine synthase I TruA alpha/beta" evidence="20">
    <location>
        <begin position="243"/>
        <end position="347"/>
    </location>
</feature>
<accession>A0AAD9VVP0</accession>
<gene>
    <name evidence="21" type="ORF">KPH14_001598</name>
</gene>
<evidence type="ECO:0000256" key="3">
    <source>
        <dbReference type="ARBA" id="ARBA00009375"/>
    </source>
</evidence>
<evidence type="ECO:0000256" key="18">
    <source>
        <dbReference type="PIRSR" id="PIRSR641708-1"/>
    </source>
</evidence>
<comment type="subcellular location">
    <subcellularLocation>
        <location evidence="2">Nucleus</location>
    </subcellularLocation>
</comment>
<name>A0AAD9VVP0_9HYME</name>
<evidence type="ECO:0000256" key="19">
    <source>
        <dbReference type="PIRSR" id="PIRSR641708-2"/>
    </source>
</evidence>
<evidence type="ECO:0000256" key="6">
    <source>
        <dbReference type="ARBA" id="ARBA00023235"/>
    </source>
</evidence>
<evidence type="ECO:0000256" key="13">
    <source>
        <dbReference type="ARBA" id="ARBA00068582"/>
    </source>
</evidence>
<dbReference type="InterPro" id="IPR020103">
    <property type="entry name" value="PsdUridine_synth_cat_dom_sf"/>
</dbReference>
<keyword evidence="5" id="KW-0819">tRNA processing</keyword>
<evidence type="ECO:0000313" key="22">
    <source>
        <dbReference type="Proteomes" id="UP001258017"/>
    </source>
</evidence>
<dbReference type="FunFam" id="3.30.70.660:FF:000002">
    <property type="entry name" value="tRNA pseudouridine synthase"/>
    <property type="match status" value="1"/>
</dbReference>
<dbReference type="GO" id="GO:0003723">
    <property type="term" value="F:RNA binding"/>
    <property type="evidence" value="ECO:0007669"/>
    <property type="project" value="InterPro"/>
</dbReference>
<dbReference type="Gene3D" id="3.30.70.660">
    <property type="entry name" value="Pseudouridine synthase I, catalytic domain, C-terminal subdomain"/>
    <property type="match status" value="1"/>
</dbReference>
<dbReference type="InterPro" id="IPR001406">
    <property type="entry name" value="PsdUridine_synth_TruA"/>
</dbReference>
<dbReference type="FunFam" id="3.30.70.580:FF:000002">
    <property type="entry name" value="tRNA pseudouridine synthase"/>
    <property type="match status" value="1"/>
</dbReference>
<reference evidence="21" key="1">
    <citation type="submission" date="2021-08" db="EMBL/GenBank/DDBJ databases">
        <authorList>
            <person name="Misof B."/>
            <person name="Oliver O."/>
            <person name="Podsiadlowski L."/>
            <person name="Donath A."/>
            <person name="Peters R."/>
            <person name="Mayer C."/>
            <person name="Rust J."/>
            <person name="Gunkel S."/>
            <person name="Lesny P."/>
            <person name="Martin S."/>
            <person name="Oeyen J.P."/>
            <person name="Petersen M."/>
            <person name="Panagiotis P."/>
            <person name="Wilbrandt J."/>
            <person name="Tanja T."/>
        </authorList>
    </citation>
    <scope>NUCLEOTIDE SEQUENCE</scope>
    <source>
        <strain evidence="21">GBR_01_08_01A</strain>
        <tissue evidence="21">Thorax + abdomen</tissue>
    </source>
</reference>
<dbReference type="PANTHER" id="PTHR11142">
    <property type="entry name" value="PSEUDOURIDYLATE SYNTHASE"/>
    <property type="match status" value="1"/>
</dbReference>
<evidence type="ECO:0000256" key="15">
    <source>
        <dbReference type="ARBA" id="ARBA00079087"/>
    </source>
</evidence>
<feature type="binding site" evidence="19">
    <location>
        <position position="185"/>
    </location>
    <ligand>
        <name>substrate</name>
    </ligand>
</feature>
<keyword evidence="22" id="KW-1185">Reference proteome</keyword>
<dbReference type="EC" id="5.4.99.12" evidence="12"/>
<dbReference type="PANTHER" id="PTHR11142:SF4">
    <property type="entry name" value="PSEUDOURIDYLATE SYNTHASE 1 HOMOLOG"/>
    <property type="match status" value="1"/>
</dbReference>
<protein>
    <recommendedName>
        <fullName evidence="13">Pseudouridylate synthase 1 homolog</fullName>
        <ecNumber evidence="12">5.4.99.12</ecNumber>
    </recommendedName>
    <alternativeName>
        <fullName evidence="14">tRNA pseudouridine synthase 1</fullName>
    </alternativeName>
    <alternativeName>
        <fullName evidence="17">tRNA pseudouridine(38-40) synthase</fullName>
    </alternativeName>
    <alternativeName>
        <fullName evidence="15">tRNA pseudouridylate synthase I</fullName>
    </alternativeName>
    <alternativeName>
        <fullName evidence="16">tRNA-uridine isomerase I</fullName>
    </alternativeName>
</protein>
<dbReference type="SUPFAM" id="SSF55120">
    <property type="entry name" value="Pseudouridine synthase"/>
    <property type="match status" value="1"/>
</dbReference>